<dbReference type="EMBL" id="UINC01084163">
    <property type="protein sequence ID" value="SVC30541.1"/>
    <property type="molecule type" value="Genomic_DNA"/>
</dbReference>
<dbReference type="InterPro" id="IPR036412">
    <property type="entry name" value="HAD-like_sf"/>
</dbReference>
<organism evidence="1">
    <name type="scientific">marine metagenome</name>
    <dbReference type="NCBI Taxonomy" id="408172"/>
    <lineage>
        <taxon>unclassified sequences</taxon>
        <taxon>metagenomes</taxon>
        <taxon>ecological metagenomes</taxon>
    </lineage>
</organism>
<sequence length="225" mass="25933">MMNPRQNKAQVHGQNIVACIWDFDKTLIPGYMQTPLFEHYGIDENLFWNEVNELPEIYAKRGLRVSADTIYLNHLLSYVKNGPLRGLTNEKLVELGAELEFYPGLPEFFGNLAKIPQSDEFRRHDFRLEHYVISTGLTHVIRGSKIAPFVEDIFACEFIESPLPPYFSRQTEFSLPIEPEISQIGMVVDNTIKTRYVFEINKGSNKNPSIEVNTAMSHEDRRVPI</sequence>
<evidence type="ECO:0000313" key="1">
    <source>
        <dbReference type="EMBL" id="SVC30541.1"/>
    </source>
</evidence>
<proteinExistence type="predicted"/>
<dbReference type="AlphaFoldDB" id="A0A382L6M2"/>
<dbReference type="SUPFAM" id="SSF56784">
    <property type="entry name" value="HAD-like"/>
    <property type="match status" value="1"/>
</dbReference>
<evidence type="ECO:0008006" key="2">
    <source>
        <dbReference type="Google" id="ProtNLM"/>
    </source>
</evidence>
<protein>
    <recommendedName>
        <fullName evidence="2">Haloacid dehalogenase-like hydrolase</fullName>
    </recommendedName>
</protein>
<accession>A0A382L6M2</accession>
<dbReference type="InterPro" id="IPR023214">
    <property type="entry name" value="HAD_sf"/>
</dbReference>
<dbReference type="Gene3D" id="3.40.50.1000">
    <property type="entry name" value="HAD superfamily/HAD-like"/>
    <property type="match status" value="1"/>
</dbReference>
<gene>
    <name evidence="1" type="ORF">METZ01_LOCUS283395</name>
</gene>
<name>A0A382L6M2_9ZZZZ</name>
<reference evidence="1" key="1">
    <citation type="submission" date="2018-05" db="EMBL/GenBank/DDBJ databases">
        <authorList>
            <person name="Lanie J.A."/>
            <person name="Ng W.-L."/>
            <person name="Kazmierczak K.M."/>
            <person name="Andrzejewski T.M."/>
            <person name="Davidsen T.M."/>
            <person name="Wayne K.J."/>
            <person name="Tettelin H."/>
            <person name="Glass J.I."/>
            <person name="Rusch D."/>
            <person name="Podicherti R."/>
            <person name="Tsui H.-C.T."/>
            <person name="Winkler M.E."/>
        </authorList>
    </citation>
    <scope>NUCLEOTIDE SEQUENCE</scope>
</reference>
<feature type="non-terminal residue" evidence="1">
    <location>
        <position position="225"/>
    </location>
</feature>